<dbReference type="InterPro" id="IPR045004">
    <property type="entry name" value="ECH_dom"/>
</dbReference>
<evidence type="ECO:0000256" key="2">
    <source>
        <dbReference type="ARBA" id="ARBA00011915"/>
    </source>
</evidence>
<sequence>MSEITTRIDGVAGRITLTRPKALNALSYDMAMAIEQALIDWQDDDRVALVILEAEGEKAFCAGGDVAELYQRGKAGDYDYARTFWRDEYRMNAKVATYAKPVVSFLHGFVMGGGVGIGCHVAHRVVCESAKIAMPECAIGLVPDVGGSLLLSRAPGRLGEFMGLTGHRMGPGDAIHCGFADHFVPADAWDALKAALCRDGDPGVVAKAAEAAPEAPLAGADWVEDCFSGDVAQALNCVTDDRAAQALRAGSPLSMACTLALVRRMRDEQPSVPEALELEYRFTARSMERGDFLEGVRAALIDKDRTPTWKHAPGAVSDEEVAAMLAPLGEDRLKWEEWA</sequence>
<dbReference type="SUPFAM" id="SSF52096">
    <property type="entry name" value="ClpP/crotonase"/>
    <property type="match status" value="1"/>
</dbReference>
<protein>
    <recommendedName>
        <fullName evidence="2">3-hydroxyisobutyryl-CoA hydrolase</fullName>
        <ecNumber evidence="2">3.1.2.4</ecNumber>
    </recommendedName>
</protein>
<dbReference type="Gene3D" id="3.90.226.10">
    <property type="entry name" value="2-enoyl-CoA Hydratase, Chain A, domain 1"/>
    <property type="match status" value="1"/>
</dbReference>
<organism evidence="5 6">
    <name type="scientific">Psychromarinibacter halotolerans</name>
    <dbReference type="NCBI Taxonomy" id="1775175"/>
    <lineage>
        <taxon>Bacteria</taxon>
        <taxon>Pseudomonadati</taxon>
        <taxon>Pseudomonadota</taxon>
        <taxon>Alphaproteobacteria</taxon>
        <taxon>Rhodobacterales</taxon>
        <taxon>Paracoccaceae</taxon>
        <taxon>Psychromarinibacter</taxon>
    </lineage>
</organism>
<keyword evidence="3 5" id="KW-0378">Hydrolase</keyword>
<dbReference type="EC" id="3.1.2.4" evidence="2"/>
<keyword evidence="6" id="KW-1185">Reference proteome</keyword>
<evidence type="ECO:0000256" key="1">
    <source>
        <dbReference type="ARBA" id="ARBA00001709"/>
    </source>
</evidence>
<reference evidence="6" key="1">
    <citation type="journal article" date="2019" name="Int. J. Syst. Evol. Microbiol.">
        <title>The Global Catalogue of Microorganisms (GCM) 10K type strain sequencing project: providing services to taxonomists for standard genome sequencing and annotation.</title>
        <authorList>
            <consortium name="The Broad Institute Genomics Platform"/>
            <consortium name="The Broad Institute Genome Sequencing Center for Infectious Disease"/>
            <person name="Wu L."/>
            <person name="Ma J."/>
        </authorList>
    </citation>
    <scope>NUCLEOTIDE SEQUENCE [LARGE SCALE GENOMIC DNA]</scope>
    <source>
        <strain evidence="6">KCTC 52366</strain>
    </source>
</reference>
<evidence type="ECO:0000313" key="6">
    <source>
        <dbReference type="Proteomes" id="UP001595632"/>
    </source>
</evidence>
<dbReference type="InterPro" id="IPR029045">
    <property type="entry name" value="ClpP/crotonase-like_dom_sf"/>
</dbReference>
<dbReference type="Proteomes" id="UP001595632">
    <property type="component" value="Unassembled WGS sequence"/>
</dbReference>
<comment type="caution">
    <text evidence="5">The sequence shown here is derived from an EMBL/GenBank/DDBJ whole genome shotgun (WGS) entry which is preliminary data.</text>
</comment>
<name>A0ABV7GSQ1_9RHOB</name>
<dbReference type="EMBL" id="JBHRTB010000010">
    <property type="protein sequence ID" value="MFC3144679.1"/>
    <property type="molecule type" value="Genomic_DNA"/>
</dbReference>
<dbReference type="CDD" id="cd06558">
    <property type="entry name" value="crotonase-like"/>
    <property type="match status" value="1"/>
</dbReference>
<dbReference type="PANTHER" id="PTHR43176">
    <property type="entry name" value="3-HYDROXYISOBUTYRYL-COA HYDROLASE-RELATED"/>
    <property type="match status" value="1"/>
</dbReference>
<evidence type="ECO:0000313" key="5">
    <source>
        <dbReference type="EMBL" id="MFC3144679.1"/>
    </source>
</evidence>
<dbReference type="NCBIfam" id="NF004127">
    <property type="entry name" value="PRK05617.1"/>
    <property type="match status" value="1"/>
</dbReference>
<gene>
    <name evidence="5" type="ORF">ACFOGP_18290</name>
</gene>
<dbReference type="InterPro" id="IPR032259">
    <property type="entry name" value="HIBYL-CoA-H"/>
</dbReference>
<proteinExistence type="predicted"/>
<accession>A0ABV7GSQ1</accession>
<evidence type="ECO:0000256" key="3">
    <source>
        <dbReference type="ARBA" id="ARBA00022801"/>
    </source>
</evidence>
<feature type="domain" description="Enoyl-CoA hydratase/isomerase" evidence="4">
    <location>
        <begin position="13"/>
        <end position="324"/>
    </location>
</feature>
<dbReference type="GO" id="GO:0016787">
    <property type="term" value="F:hydrolase activity"/>
    <property type="evidence" value="ECO:0007669"/>
    <property type="project" value="UniProtKB-KW"/>
</dbReference>
<dbReference type="Pfam" id="PF16113">
    <property type="entry name" value="ECH_2"/>
    <property type="match status" value="1"/>
</dbReference>
<evidence type="ECO:0000259" key="4">
    <source>
        <dbReference type="Pfam" id="PF16113"/>
    </source>
</evidence>
<dbReference type="RefSeq" id="WP_275633622.1">
    <property type="nucleotide sequence ID" value="NZ_JARGYD010000006.1"/>
</dbReference>
<dbReference type="PANTHER" id="PTHR43176:SF3">
    <property type="entry name" value="3-HYDROXYISOBUTYRYL-COA HYDROLASE, MITOCHONDRIAL"/>
    <property type="match status" value="1"/>
</dbReference>
<comment type="catalytic activity">
    <reaction evidence="1">
        <text>3-hydroxy-2-methylpropanoyl-CoA + H2O = 3-hydroxy-2-methylpropanoate + CoA + H(+)</text>
        <dbReference type="Rhea" id="RHEA:20888"/>
        <dbReference type="ChEBI" id="CHEBI:11805"/>
        <dbReference type="ChEBI" id="CHEBI:15377"/>
        <dbReference type="ChEBI" id="CHEBI:15378"/>
        <dbReference type="ChEBI" id="CHEBI:57287"/>
        <dbReference type="ChEBI" id="CHEBI:57340"/>
        <dbReference type="EC" id="3.1.2.4"/>
    </reaction>
</comment>